<accession>A0ABN2S2A2</accession>
<evidence type="ECO:0000313" key="1">
    <source>
        <dbReference type="EMBL" id="GAA1979139.1"/>
    </source>
</evidence>
<name>A0ABN2S2A2_9MICO</name>
<proteinExistence type="predicted"/>
<dbReference type="Proteomes" id="UP001500326">
    <property type="component" value="Unassembled WGS sequence"/>
</dbReference>
<organism evidence="1 2">
    <name type="scientific">Microbacterium pumilum</name>
    <dbReference type="NCBI Taxonomy" id="344165"/>
    <lineage>
        <taxon>Bacteria</taxon>
        <taxon>Bacillati</taxon>
        <taxon>Actinomycetota</taxon>
        <taxon>Actinomycetes</taxon>
        <taxon>Micrococcales</taxon>
        <taxon>Microbacteriaceae</taxon>
        <taxon>Microbacterium</taxon>
    </lineage>
</organism>
<gene>
    <name evidence="1" type="ORF">GCM10009777_10530</name>
</gene>
<dbReference type="EMBL" id="BAAAOH010000001">
    <property type="protein sequence ID" value="GAA1979139.1"/>
    <property type="molecule type" value="Genomic_DNA"/>
</dbReference>
<protein>
    <submittedName>
        <fullName evidence="1">Uncharacterized protein</fullName>
    </submittedName>
</protein>
<sequence length="82" mass="8612">MGPDSSSWRMGDVAAFDALCDAANFLIALIASSGREGDAGASTQAQIAEIRETVFAVDGHDRAAVKQMTADLLQRARETARG</sequence>
<keyword evidence="2" id="KW-1185">Reference proteome</keyword>
<reference evidence="1 2" key="1">
    <citation type="journal article" date="2019" name="Int. J. Syst. Evol. Microbiol.">
        <title>The Global Catalogue of Microorganisms (GCM) 10K type strain sequencing project: providing services to taxonomists for standard genome sequencing and annotation.</title>
        <authorList>
            <consortium name="The Broad Institute Genomics Platform"/>
            <consortium name="The Broad Institute Genome Sequencing Center for Infectious Disease"/>
            <person name="Wu L."/>
            <person name="Ma J."/>
        </authorList>
    </citation>
    <scope>NUCLEOTIDE SEQUENCE [LARGE SCALE GENOMIC DNA]</scope>
    <source>
        <strain evidence="1 2">JCM 14902</strain>
    </source>
</reference>
<comment type="caution">
    <text evidence="1">The sequence shown here is derived from an EMBL/GenBank/DDBJ whole genome shotgun (WGS) entry which is preliminary data.</text>
</comment>
<evidence type="ECO:0000313" key="2">
    <source>
        <dbReference type="Proteomes" id="UP001500326"/>
    </source>
</evidence>